<protein>
    <submittedName>
        <fullName evidence="1">NUDIX hydrolase</fullName>
    </submittedName>
</protein>
<evidence type="ECO:0000313" key="1">
    <source>
        <dbReference type="EMBL" id="CAD5915238.1"/>
    </source>
</evidence>
<name>A0A9W4CEG5_9CYAN</name>
<keyword evidence="1" id="KW-0378">Hydrolase</keyword>
<dbReference type="Proteomes" id="UP001153719">
    <property type="component" value="Chromosome"/>
</dbReference>
<organism evidence="1 2">
    <name type="scientific">Planktothrix pseudagardhii</name>
    <dbReference type="NCBI Taxonomy" id="132604"/>
    <lineage>
        <taxon>Bacteria</taxon>
        <taxon>Bacillati</taxon>
        <taxon>Cyanobacteriota</taxon>
        <taxon>Cyanophyceae</taxon>
        <taxon>Oscillatoriophycideae</taxon>
        <taxon>Oscillatoriales</taxon>
        <taxon>Microcoleaceae</taxon>
        <taxon>Planktothrix</taxon>
    </lineage>
</organism>
<proteinExistence type="predicted"/>
<dbReference type="SUPFAM" id="SSF55811">
    <property type="entry name" value="Nudix"/>
    <property type="match status" value="1"/>
</dbReference>
<dbReference type="KEGG" id="ppsu:NO713_00302"/>
<dbReference type="GO" id="GO:0016787">
    <property type="term" value="F:hydrolase activity"/>
    <property type="evidence" value="ECO:0007669"/>
    <property type="project" value="UniProtKB-KW"/>
</dbReference>
<sequence length="57" mass="6362">MHLFLAKQFSFTETHQEGTETIETVCLPLEQAVKMVINSQITHAPSCVLILKAIHAI</sequence>
<dbReference type="EMBL" id="LR882967">
    <property type="protein sequence ID" value="CAD5915238.1"/>
    <property type="molecule type" value="Genomic_DNA"/>
</dbReference>
<dbReference type="AlphaFoldDB" id="A0A9W4CEG5"/>
<dbReference type="InterPro" id="IPR015797">
    <property type="entry name" value="NUDIX_hydrolase-like_dom_sf"/>
</dbReference>
<gene>
    <name evidence="1" type="ORF">NO713_00302</name>
</gene>
<accession>A0A9W4CEG5</accession>
<dbReference type="Gene3D" id="3.90.79.10">
    <property type="entry name" value="Nucleoside Triphosphate Pyrophosphohydrolase"/>
    <property type="match status" value="1"/>
</dbReference>
<reference evidence="1" key="1">
    <citation type="submission" date="2020-09" db="EMBL/GenBank/DDBJ databases">
        <authorList>
            <person name="Blom J."/>
        </authorList>
    </citation>
    <scope>NUCLEOTIDE SEQUENCE</scope>
    <source>
        <strain evidence="1">No.713</strain>
    </source>
</reference>
<keyword evidence="2" id="KW-1185">Reference proteome</keyword>
<evidence type="ECO:0000313" key="2">
    <source>
        <dbReference type="Proteomes" id="UP001153719"/>
    </source>
</evidence>